<dbReference type="GeneTree" id="ENSGT00520000061791"/>
<dbReference type="Ensembl" id="ENSSVLT00005012233.1">
    <property type="protein sequence ID" value="ENSSVLP00005011062.1"/>
    <property type="gene ID" value="ENSSVLG00005008795.1"/>
</dbReference>
<proteinExistence type="predicted"/>
<reference evidence="2" key="2">
    <citation type="submission" date="2025-09" db="UniProtKB">
        <authorList>
            <consortium name="Ensembl"/>
        </authorList>
    </citation>
    <scope>IDENTIFICATION</scope>
</reference>
<feature type="compositionally biased region" description="Low complexity" evidence="1">
    <location>
        <begin position="31"/>
        <end position="46"/>
    </location>
</feature>
<reference evidence="2" key="1">
    <citation type="submission" date="2025-08" db="UniProtKB">
        <authorList>
            <consortium name="Ensembl"/>
        </authorList>
    </citation>
    <scope>IDENTIFICATION</scope>
</reference>
<accession>A0A8D2CPR9</accession>
<keyword evidence="3" id="KW-1185">Reference proteome</keyword>
<evidence type="ECO:0000313" key="2">
    <source>
        <dbReference type="Ensembl" id="ENSSVLP00005011062.1"/>
    </source>
</evidence>
<dbReference type="AlphaFoldDB" id="A0A8D2CPR9"/>
<name>A0A8D2CPR9_SCIVU</name>
<evidence type="ECO:0000313" key="3">
    <source>
        <dbReference type="Proteomes" id="UP000694564"/>
    </source>
</evidence>
<dbReference type="Proteomes" id="UP000694564">
    <property type="component" value="Chromosome 2"/>
</dbReference>
<protein>
    <submittedName>
        <fullName evidence="2">Testis expressed 22</fullName>
    </submittedName>
</protein>
<feature type="region of interest" description="Disordered" evidence="1">
    <location>
        <begin position="14"/>
        <end position="46"/>
    </location>
</feature>
<organism evidence="2 3">
    <name type="scientific">Sciurus vulgaris</name>
    <name type="common">Eurasian red squirrel</name>
    <dbReference type="NCBI Taxonomy" id="55149"/>
    <lineage>
        <taxon>Eukaryota</taxon>
        <taxon>Metazoa</taxon>
        <taxon>Chordata</taxon>
        <taxon>Craniata</taxon>
        <taxon>Vertebrata</taxon>
        <taxon>Euteleostomi</taxon>
        <taxon>Mammalia</taxon>
        <taxon>Eutheria</taxon>
        <taxon>Euarchontoglires</taxon>
        <taxon>Glires</taxon>
        <taxon>Rodentia</taxon>
        <taxon>Sciuromorpha</taxon>
        <taxon>Sciuridae</taxon>
        <taxon>Sciurinae</taxon>
        <taxon>Sciurini</taxon>
        <taxon>Sciurus</taxon>
    </lineage>
</organism>
<evidence type="ECO:0000256" key="1">
    <source>
        <dbReference type="SAM" id="MobiDB-lite"/>
    </source>
</evidence>
<sequence length="150" mass="16780">MDSRQLWAQHLQLTQEHRQPSPPGVLSVARGQPGSQSSDQQGLQTQDWVCEPQEPRWPSRHWSISIDERRQLAVLGAQERQDVVGAPSQGRDITQTVAELVSKDVVKDVLLMQPLRSGGSTEAFHDVPARSTPFWQIATLKSRALQTPRS</sequence>
<gene>
    <name evidence="2" type="primary">TEX22</name>
</gene>